<dbReference type="PANTHER" id="PTHR38075:SF1">
    <property type="entry name" value="DUF4139 DOMAIN-CONTAINING PROTEIN"/>
    <property type="match status" value="1"/>
</dbReference>
<keyword evidence="1" id="KW-0732">Signal</keyword>
<dbReference type="Proteomes" id="UP000824366">
    <property type="component" value="Chromosome"/>
</dbReference>
<evidence type="ECO:0000256" key="1">
    <source>
        <dbReference type="SAM" id="SignalP"/>
    </source>
</evidence>
<organism evidence="3 4">
    <name type="scientific">Rhodoferax lithotrophicus</name>
    <dbReference type="NCBI Taxonomy" id="2798804"/>
    <lineage>
        <taxon>Bacteria</taxon>
        <taxon>Pseudomonadati</taxon>
        <taxon>Pseudomonadota</taxon>
        <taxon>Betaproteobacteria</taxon>
        <taxon>Burkholderiales</taxon>
        <taxon>Comamonadaceae</taxon>
        <taxon>Rhodoferax</taxon>
    </lineage>
</organism>
<name>A0ABN6D6J6_9BURK</name>
<evidence type="ECO:0000313" key="3">
    <source>
        <dbReference type="EMBL" id="BCO26464.1"/>
    </source>
</evidence>
<keyword evidence="4" id="KW-1185">Reference proteome</keyword>
<protein>
    <recommendedName>
        <fullName evidence="2">DUF4139 domain-containing protein</fullName>
    </recommendedName>
</protein>
<evidence type="ECO:0000313" key="4">
    <source>
        <dbReference type="Proteomes" id="UP000824366"/>
    </source>
</evidence>
<dbReference type="PANTHER" id="PTHR38075">
    <property type="entry name" value="DUF4139 DOMAIN-CONTAINING PROTEIN"/>
    <property type="match status" value="1"/>
</dbReference>
<feature type="signal peptide" evidence="1">
    <location>
        <begin position="1"/>
        <end position="20"/>
    </location>
</feature>
<dbReference type="Pfam" id="PF13598">
    <property type="entry name" value="DUF4139"/>
    <property type="match status" value="1"/>
</dbReference>
<dbReference type="EMBL" id="AP024238">
    <property type="protein sequence ID" value="BCO26464.1"/>
    <property type="molecule type" value="Genomic_DNA"/>
</dbReference>
<reference evidence="3 4" key="1">
    <citation type="journal article" date="2021" name="Microbiol. Spectr.">
        <title>A Single Bacterium Capable of Oxidation and Reduction of Iron at Circumneutral pH.</title>
        <authorList>
            <person name="Kato S."/>
            <person name="Ohkuma M."/>
        </authorList>
    </citation>
    <scope>NUCLEOTIDE SEQUENCE [LARGE SCALE GENOMIC DNA]</scope>
    <source>
        <strain evidence="3 4">MIZ03</strain>
    </source>
</reference>
<feature type="chain" id="PRO_5046808997" description="DUF4139 domain-containing protein" evidence="1">
    <location>
        <begin position="21"/>
        <end position="479"/>
    </location>
</feature>
<proteinExistence type="predicted"/>
<dbReference type="InterPro" id="IPR037291">
    <property type="entry name" value="DUF4139"/>
</dbReference>
<gene>
    <name evidence="3" type="ORF">MIZ03_1347</name>
</gene>
<dbReference type="RefSeq" id="WP_223909962.1">
    <property type="nucleotide sequence ID" value="NZ_AP024238.1"/>
</dbReference>
<evidence type="ECO:0000259" key="2">
    <source>
        <dbReference type="Pfam" id="PF13598"/>
    </source>
</evidence>
<accession>A0ABN6D6J6</accession>
<sequence>MQRTLVYSLLMLALLSNAYAQSDEQRSTLSDQQEVAVTIYNENLALIKDQRSLQIKPGVSALAFRDVSARMRPETALLRSTSAPGSLSVLEQNFDFDLLTPQKLLEKYVGRSVSVIRTNPATGTETTEQADVLSANDGVVLKIGSRIETGIPGRIVYGDVPTNLRDRPTLVMSLDNSGAAQQSVELSYLTGGLAWKADYVVELNAADDQLDISGWVTLTNTSGATYRKAKLQLVAGDVNQVTPQLERRAMVMAAPAPAMAKARSDMAEESLFEYHLYTLNRPTTIAENQTKQVSLLSASGVPVRKELLLKGNDYYYQSSYGELGQKIKVAVFVEFDNKESAHLGMPLPKGIIRVYKKDKAGNAQFIGEDRVDHTPKNEKVRLKLGDAFDVTADKKQTDFKKLGGLGKYNYMFESAYEVLLKNAKKEAVTVTVQEPMPGDWQVLSESHPHTKGASNTAVWKLSVPAEGSTKLVYRSLVRY</sequence>
<feature type="domain" description="DUF4139" evidence="2">
    <location>
        <begin position="184"/>
        <end position="479"/>
    </location>
</feature>